<organism evidence="1 3">
    <name type="scientific">Trichinella spiralis</name>
    <name type="common">Trichina worm</name>
    <dbReference type="NCBI Taxonomy" id="6334"/>
    <lineage>
        <taxon>Eukaryota</taxon>
        <taxon>Metazoa</taxon>
        <taxon>Ecdysozoa</taxon>
        <taxon>Nematoda</taxon>
        <taxon>Enoplea</taxon>
        <taxon>Dorylaimia</taxon>
        <taxon>Trichinellida</taxon>
        <taxon>Trichinellidae</taxon>
        <taxon>Trichinella</taxon>
    </lineage>
</organism>
<dbReference type="Proteomes" id="UP000054776">
    <property type="component" value="Unassembled WGS sequence"/>
</dbReference>
<protein>
    <submittedName>
        <fullName evidence="1">Uncharacterized protein</fullName>
    </submittedName>
</protein>
<accession>A0A0V1APQ8</accession>
<keyword evidence="3" id="KW-1185">Reference proteome</keyword>
<evidence type="ECO:0000313" key="2">
    <source>
        <dbReference type="EMBL" id="KRY26679.1"/>
    </source>
</evidence>
<dbReference type="EMBL" id="JYDH01000363">
    <property type="protein sequence ID" value="KRY26679.1"/>
    <property type="molecule type" value="Genomic_DNA"/>
</dbReference>
<dbReference type="InParanoid" id="A0A0V1APQ8"/>
<dbReference type="AlphaFoldDB" id="A0A0V1APQ8"/>
<reference evidence="1 3" key="1">
    <citation type="submission" date="2015-01" db="EMBL/GenBank/DDBJ databases">
        <title>Evolution of Trichinella species and genotypes.</title>
        <authorList>
            <person name="Korhonen P.K."/>
            <person name="Edoardo P."/>
            <person name="Giuseppe L.R."/>
            <person name="Gasser R.B."/>
        </authorList>
    </citation>
    <scope>NUCLEOTIDE SEQUENCE [LARGE SCALE GENOMIC DNA]</scope>
    <source>
        <strain evidence="1">ISS3</strain>
    </source>
</reference>
<evidence type="ECO:0000313" key="3">
    <source>
        <dbReference type="Proteomes" id="UP000054776"/>
    </source>
</evidence>
<evidence type="ECO:0000313" key="1">
    <source>
        <dbReference type="EMBL" id="KRY26669.1"/>
    </source>
</evidence>
<dbReference type="OrthoDB" id="5939134at2759"/>
<comment type="caution">
    <text evidence="1">The sequence shown here is derived from an EMBL/GenBank/DDBJ whole genome shotgun (WGS) entry which is preliminary data.</text>
</comment>
<dbReference type="EMBL" id="JYDH01000365">
    <property type="protein sequence ID" value="KRY26669.1"/>
    <property type="molecule type" value="Genomic_DNA"/>
</dbReference>
<gene>
    <name evidence="2" type="ORF">T01_15768</name>
    <name evidence="1" type="ORF">T01_3454</name>
</gene>
<proteinExistence type="predicted"/>
<name>A0A0V1APQ8_TRISP</name>
<sequence length="95" mass="10649">MLKTPSAATETAEITSFLPVPQADTGVSLLEAGTAGSTLALFQYFRQEKPCCWLLMTDRIYDEKQLRVVRYTGGSGRRMLEQFLEALMYQAPEPI</sequence>